<keyword evidence="2" id="KW-0288">FMN</keyword>
<dbReference type="AlphaFoldDB" id="A0A0C3A391"/>
<dbReference type="STRING" id="1036808.A0A0C3A391"/>
<dbReference type="OrthoDB" id="2349068at2759"/>
<evidence type="ECO:0000313" key="5">
    <source>
        <dbReference type="EMBL" id="KIM68093.1"/>
    </source>
</evidence>
<dbReference type="HOGENOM" id="CLU_038732_9_1_1"/>
<dbReference type="SUPFAM" id="SSF51412">
    <property type="entry name" value="Inosine monophosphate dehydrogenase (IMPDH)"/>
    <property type="match status" value="1"/>
</dbReference>
<dbReference type="InterPro" id="IPR013785">
    <property type="entry name" value="Aldolase_TIM"/>
</dbReference>
<keyword evidence="1" id="KW-0285">Flavoprotein</keyword>
<keyword evidence="3" id="KW-0560">Oxidoreductase</keyword>
<evidence type="ECO:0000256" key="3">
    <source>
        <dbReference type="ARBA" id="ARBA00023002"/>
    </source>
</evidence>
<proteinExistence type="predicted"/>
<name>A0A0C3A391_9AGAM</name>
<evidence type="ECO:0000313" key="6">
    <source>
        <dbReference type="Proteomes" id="UP000053989"/>
    </source>
</evidence>
<accession>A0A0C3A391</accession>
<evidence type="ECO:0000256" key="2">
    <source>
        <dbReference type="ARBA" id="ARBA00022643"/>
    </source>
</evidence>
<dbReference type="InterPro" id="IPR004136">
    <property type="entry name" value="NMO"/>
</dbReference>
<keyword evidence="4" id="KW-0812">Transmembrane</keyword>
<dbReference type="GO" id="GO:0018580">
    <property type="term" value="F:nitronate monooxygenase activity"/>
    <property type="evidence" value="ECO:0007669"/>
    <property type="project" value="InterPro"/>
</dbReference>
<dbReference type="InParanoid" id="A0A0C3A391"/>
<dbReference type="EMBL" id="KN822010">
    <property type="protein sequence ID" value="KIM68093.1"/>
    <property type="molecule type" value="Genomic_DNA"/>
</dbReference>
<dbReference type="PANTHER" id="PTHR32332:SF31">
    <property type="entry name" value="2-NITROPROPANE DIOXYGENASE FAMILY, PUTATIVE (AFU_ORTHOLOGUE AFUA_2G09850)-RELATED"/>
    <property type="match status" value="1"/>
</dbReference>
<organism evidence="5 6">
    <name type="scientific">Scleroderma citrinum Foug A</name>
    <dbReference type="NCBI Taxonomy" id="1036808"/>
    <lineage>
        <taxon>Eukaryota</taxon>
        <taxon>Fungi</taxon>
        <taxon>Dikarya</taxon>
        <taxon>Basidiomycota</taxon>
        <taxon>Agaricomycotina</taxon>
        <taxon>Agaricomycetes</taxon>
        <taxon>Agaricomycetidae</taxon>
        <taxon>Boletales</taxon>
        <taxon>Sclerodermatineae</taxon>
        <taxon>Sclerodermataceae</taxon>
        <taxon>Scleroderma</taxon>
    </lineage>
</organism>
<dbReference type="Pfam" id="PF03060">
    <property type="entry name" value="NMO"/>
    <property type="match status" value="1"/>
</dbReference>
<keyword evidence="6" id="KW-1185">Reference proteome</keyword>
<dbReference type="PANTHER" id="PTHR32332">
    <property type="entry name" value="2-NITROPROPANE DIOXYGENASE"/>
    <property type="match status" value="1"/>
</dbReference>
<evidence type="ECO:0000256" key="1">
    <source>
        <dbReference type="ARBA" id="ARBA00022630"/>
    </source>
</evidence>
<keyword evidence="4" id="KW-0472">Membrane</keyword>
<reference evidence="5 6" key="1">
    <citation type="submission" date="2014-04" db="EMBL/GenBank/DDBJ databases">
        <authorList>
            <consortium name="DOE Joint Genome Institute"/>
            <person name="Kuo A."/>
            <person name="Kohler A."/>
            <person name="Nagy L.G."/>
            <person name="Floudas D."/>
            <person name="Copeland A."/>
            <person name="Barry K.W."/>
            <person name="Cichocki N."/>
            <person name="Veneault-Fourrey C."/>
            <person name="LaButti K."/>
            <person name="Lindquist E.A."/>
            <person name="Lipzen A."/>
            <person name="Lundell T."/>
            <person name="Morin E."/>
            <person name="Murat C."/>
            <person name="Sun H."/>
            <person name="Tunlid A."/>
            <person name="Henrissat B."/>
            <person name="Grigoriev I.V."/>
            <person name="Hibbett D.S."/>
            <person name="Martin F."/>
            <person name="Nordberg H.P."/>
            <person name="Cantor M.N."/>
            <person name="Hua S.X."/>
        </authorList>
    </citation>
    <scope>NUCLEOTIDE SEQUENCE [LARGE SCALE GENOMIC DNA]</scope>
    <source>
        <strain evidence="5 6">Foug A</strain>
    </source>
</reference>
<keyword evidence="4" id="KW-1133">Transmembrane helix</keyword>
<dbReference type="Proteomes" id="UP000053989">
    <property type="component" value="Unassembled WGS sequence"/>
</dbReference>
<reference evidence="6" key="2">
    <citation type="submission" date="2015-01" db="EMBL/GenBank/DDBJ databases">
        <title>Evolutionary Origins and Diversification of the Mycorrhizal Mutualists.</title>
        <authorList>
            <consortium name="DOE Joint Genome Institute"/>
            <consortium name="Mycorrhizal Genomics Consortium"/>
            <person name="Kohler A."/>
            <person name="Kuo A."/>
            <person name="Nagy L.G."/>
            <person name="Floudas D."/>
            <person name="Copeland A."/>
            <person name="Barry K.W."/>
            <person name="Cichocki N."/>
            <person name="Veneault-Fourrey C."/>
            <person name="LaButti K."/>
            <person name="Lindquist E.A."/>
            <person name="Lipzen A."/>
            <person name="Lundell T."/>
            <person name="Morin E."/>
            <person name="Murat C."/>
            <person name="Riley R."/>
            <person name="Ohm R."/>
            <person name="Sun H."/>
            <person name="Tunlid A."/>
            <person name="Henrissat B."/>
            <person name="Grigoriev I.V."/>
            <person name="Hibbett D.S."/>
            <person name="Martin F."/>
        </authorList>
    </citation>
    <scope>NUCLEOTIDE SEQUENCE [LARGE SCALE GENOMIC DNA]</scope>
    <source>
        <strain evidence="6">Foug A</strain>
    </source>
</reference>
<dbReference type="CDD" id="cd04730">
    <property type="entry name" value="NPD_like"/>
    <property type="match status" value="1"/>
</dbReference>
<evidence type="ECO:0000256" key="4">
    <source>
        <dbReference type="SAM" id="Phobius"/>
    </source>
</evidence>
<sequence length="325" mass="34837">MAGASGGALAANVTAAGAFGFLAAGYLDETSLRKEISLARSILNLPDSDRLPVGVGYLAWKLEKSTVAEAEDMLNTALDNHVQAMWLAFGVRLDEWIRYIRSYDKIHRRSNPTLIFVQVSSVEEALVAVENWKVDVIVAQGNESGGHGYGSAPPLLTLIPSILQCLREDAPPLLAAGGLNNGCHIAALLALGAAGAVLGTRFLATPESLYTNPQKNALITAKSESTIRTMAFDRARGTQDWPAGVDGRALYNNTVKDLDEGADISVVREKFKKSVSEGDPDRMLVWAGTGVGLISEIKDARAVVQELHHDTVERLKAVSELYLGN</sequence>
<feature type="transmembrane region" description="Helical" evidence="4">
    <location>
        <begin position="6"/>
        <end position="27"/>
    </location>
</feature>
<gene>
    <name evidence="5" type="ORF">SCLCIDRAFT_106540</name>
</gene>
<dbReference type="Gene3D" id="3.20.20.70">
    <property type="entry name" value="Aldolase class I"/>
    <property type="match status" value="1"/>
</dbReference>
<protein>
    <submittedName>
        <fullName evidence="5">Uncharacterized protein</fullName>
    </submittedName>
</protein>